<dbReference type="PANTHER" id="PTHR39470">
    <property type="entry name" value="CHROMOSOME 10, WHOLE GENOME SHOTGUN SEQUENCE"/>
    <property type="match status" value="1"/>
</dbReference>
<keyword evidence="3" id="KW-1185">Reference proteome</keyword>
<dbReference type="Proteomes" id="UP000054302">
    <property type="component" value="Unassembled WGS sequence"/>
</dbReference>
<evidence type="ECO:0000313" key="3">
    <source>
        <dbReference type="Proteomes" id="UP000054302"/>
    </source>
</evidence>
<gene>
    <name evidence="2" type="ORF">PV10_04917</name>
</gene>
<sequence>MSILQSIKPFWPLLFTFVLPRAINYYRVVKIAIRTRPPPRPLPQQTSHGLNVLFASICISIYLSLPLLGKIEDHNVFVVTQSHFSQPTDILFQRLALMRDHGILTPIDEELKSKLTTQSLRQLYLRFGPSTLLDCTFCHPNDAFTYLLYHLPTNILLPHLIHILALGVATSESVSGVEARHWRRLSLIGAVILFSLDIWQAVTYTPVTAPMTPSPAGTFWLASTLRYLSFSLFDGLVAFLIYASATGRFLLFSAPSSADPTLAKRRTEELLTKMNLALQMTSNNLRAFSVVRNAVVRDSSLKAVDDEYWRTVVAIESDAATDESLFEDEEVQAALAKVYGTGKVDVQTMRREADAFVRNVTKGL</sequence>
<keyword evidence="1" id="KW-0812">Transmembrane</keyword>
<dbReference type="EMBL" id="KN847522">
    <property type="protein sequence ID" value="KIV93722.1"/>
    <property type="molecule type" value="Genomic_DNA"/>
</dbReference>
<feature type="transmembrane region" description="Helical" evidence="1">
    <location>
        <begin position="187"/>
        <end position="207"/>
    </location>
</feature>
<accession>A0A0D1ZGA9</accession>
<feature type="transmembrane region" description="Helical" evidence="1">
    <location>
        <begin position="227"/>
        <end position="245"/>
    </location>
</feature>
<feature type="transmembrane region" description="Helical" evidence="1">
    <location>
        <begin position="12"/>
        <end position="29"/>
    </location>
</feature>
<dbReference type="VEuPathDB" id="FungiDB:PV10_04917"/>
<dbReference type="GeneID" id="27322762"/>
<dbReference type="HOGENOM" id="CLU_044758_0_0_1"/>
<proteinExistence type="predicted"/>
<feature type="transmembrane region" description="Helical" evidence="1">
    <location>
        <begin position="155"/>
        <end position="175"/>
    </location>
</feature>
<name>A0A0D1ZGA9_EXOME</name>
<dbReference type="OrthoDB" id="4218123at2759"/>
<feature type="transmembrane region" description="Helical" evidence="1">
    <location>
        <begin position="50"/>
        <end position="69"/>
    </location>
</feature>
<dbReference type="PANTHER" id="PTHR39470:SF1">
    <property type="entry name" value="CHORISMATE SYNTHASE PROTEIN"/>
    <property type="match status" value="1"/>
</dbReference>
<protein>
    <submittedName>
        <fullName evidence="2">Uncharacterized protein</fullName>
    </submittedName>
</protein>
<dbReference type="STRING" id="212818.A0A0D1ZGA9"/>
<organism evidence="2 3">
    <name type="scientific">Exophiala mesophila</name>
    <name type="common">Black yeast-like fungus</name>
    <dbReference type="NCBI Taxonomy" id="212818"/>
    <lineage>
        <taxon>Eukaryota</taxon>
        <taxon>Fungi</taxon>
        <taxon>Dikarya</taxon>
        <taxon>Ascomycota</taxon>
        <taxon>Pezizomycotina</taxon>
        <taxon>Eurotiomycetes</taxon>
        <taxon>Chaetothyriomycetidae</taxon>
        <taxon>Chaetothyriales</taxon>
        <taxon>Herpotrichiellaceae</taxon>
        <taxon>Exophiala</taxon>
    </lineage>
</organism>
<keyword evidence="1" id="KW-0472">Membrane</keyword>
<dbReference type="RefSeq" id="XP_016225296.1">
    <property type="nucleotide sequence ID" value="XM_016369508.1"/>
</dbReference>
<dbReference type="OMA" id="YFYYALP"/>
<reference evidence="2 3" key="1">
    <citation type="submission" date="2015-01" db="EMBL/GenBank/DDBJ databases">
        <title>The Genome Sequence of Exophiala mesophila CBS40295.</title>
        <authorList>
            <consortium name="The Broad Institute Genomics Platform"/>
            <person name="Cuomo C."/>
            <person name="de Hoog S."/>
            <person name="Gorbushina A."/>
            <person name="Stielow B."/>
            <person name="Teixiera M."/>
            <person name="Abouelleil A."/>
            <person name="Chapman S.B."/>
            <person name="Priest M."/>
            <person name="Young S.K."/>
            <person name="Wortman J."/>
            <person name="Nusbaum C."/>
            <person name="Birren B."/>
        </authorList>
    </citation>
    <scope>NUCLEOTIDE SEQUENCE [LARGE SCALE GENOMIC DNA]</scope>
    <source>
        <strain evidence="2 3">CBS 40295</strain>
    </source>
</reference>
<evidence type="ECO:0000256" key="1">
    <source>
        <dbReference type="SAM" id="Phobius"/>
    </source>
</evidence>
<evidence type="ECO:0000313" key="2">
    <source>
        <dbReference type="EMBL" id="KIV93722.1"/>
    </source>
</evidence>
<dbReference type="AlphaFoldDB" id="A0A0D1ZGA9"/>
<keyword evidence="1" id="KW-1133">Transmembrane helix</keyword>